<protein>
    <submittedName>
        <fullName evidence="2">Uncharacterized protein</fullName>
    </submittedName>
</protein>
<keyword evidence="3" id="KW-1185">Reference proteome</keyword>
<dbReference type="EMBL" id="KV918859">
    <property type="protein sequence ID" value="OSX76678.1"/>
    <property type="molecule type" value="Genomic_DNA"/>
</dbReference>
<reference evidence="2 3" key="1">
    <citation type="submission" date="2017-03" db="EMBL/GenBank/DDBJ databases">
        <title>WGS assembly of Porphyra umbilicalis.</title>
        <authorList>
            <person name="Brawley S.H."/>
            <person name="Blouin N.A."/>
            <person name="Ficko-Blean E."/>
            <person name="Wheeler G.L."/>
            <person name="Lohr M."/>
            <person name="Goodson H.V."/>
            <person name="Jenkins J.W."/>
            <person name="Blaby-Haas C.E."/>
            <person name="Helliwell K.E."/>
            <person name="Chan C."/>
            <person name="Marriage T."/>
            <person name="Bhattacharya D."/>
            <person name="Klein A.S."/>
            <person name="Badis Y."/>
            <person name="Brodie J."/>
            <person name="Cao Y."/>
            <person name="Collen J."/>
            <person name="Dittami S.M."/>
            <person name="Gachon C.M."/>
            <person name="Green B.R."/>
            <person name="Karpowicz S."/>
            <person name="Kim J.W."/>
            <person name="Kudahl U."/>
            <person name="Lin S."/>
            <person name="Michel G."/>
            <person name="Mittag M."/>
            <person name="Olson B.J."/>
            <person name="Pangilinan J."/>
            <person name="Peng Y."/>
            <person name="Qiu H."/>
            <person name="Shu S."/>
            <person name="Singer J.T."/>
            <person name="Smith A.G."/>
            <person name="Sprecher B.N."/>
            <person name="Wagner V."/>
            <person name="Wang W."/>
            <person name="Wang Z.-Y."/>
            <person name="Yan J."/>
            <person name="Yarish C."/>
            <person name="Zoeuner-Riek S."/>
            <person name="Zhuang Y."/>
            <person name="Zou Y."/>
            <person name="Lindquist E.A."/>
            <person name="Grimwood J."/>
            <person name="Barry K."/>
            <person name="Rokhsar D.S."/>
            <person name="Schmutz J."/>
            <person name="Stiller J.W."/>
            <person name="Grossman A.R."/>
            <person name="Prochnik S.E."/>
        </authorList>
    </citation>
    <scope>NUCLEOTIDE SEQUENCE [LARGE SCALE GENOMIC DNA]</scope>
    <source>
        <strain evidence="2">4086291</strain>
    </source>
</reference>
<accession>A0A1X6P747</accession>
<evidence type="ECO:0000256" key="1">
    <source>
        <dbReference type="SAM" id="MobiDB-lite"/>
    </source>
</evidence>
<proteinExistence type="predicted"/>
<gene>
    <name evidence="2" type="ORF">BU14_0180s0023</name>
</gene>
<organism evidence="2 3">
    <name type="scientific">Porphyra umbilicalis</name>
    <name type="common">Purple laver</name>
    <name type="synonym">Red alga</name>
    <dbReference type="NCBI Taxonomy" id="2786"/>
    <lineage>
        <taxon>Eukaryota</taxon>
        <taxon>Rhodophyta</taxon>
        <taxon>Bangiophyceae</taxon>
        <taxon>Bangiales</taxon>
        <taxon>Bangiaceae</taxon>
        <taxon>Porphyra</taxon>
    </lineage>
</organism>
<evidence type="ECO:0000313" key="2">
    <source>
        <dbReference type="EMBL" id="OSX76678.1"/>
    </source>
</evidence>
<sequence length="92" mass="9917">MAPSGTGRRLRRSLSRVQERVPPALHGWPFRRRPPCAPAWPAGRRQRTGGALPPDPPPAAVHGPPADRRFPTALTPRPAAPPAALPARCVRC</sequence>
<feature type="region of interest" description="Disordered" evidence="1">
    <location>
        <begin position="25"/>
        <end position="92"/>
    </location>
</feature>
<evidence type="ECO:0000313" key="3">
    <source>
        <dbReference type="Proteomes" id="UP000218209"/>
    </source>
</evidence>
<dbReference type="AlphaFoldDB" id="A0A1X6P747"/>
<name>A0A1X6P747_PORUM</name>
<dbReference type="Proteomes" id="UP000218209">
    <property type="component" value="Unassembled WGS sequence"/>
</dbReference>